<dbReference type="RefSeq" id="WP_196193586.1">
    <property type="nucleotide sequence ID" value="NZ_JADPRT010000003.1"/>
</dbReference>
<sequence>MNSTAFSTDSSTHAGRTGATRSRGRARTAAALVAVAAAVALSACGSSSSNSGGSGGNPLAPSSAASGGTIVIGSNNFAESTILADLYGAALTAKGFKVSYHPNIGSREISYGLVKNGQITLMPEYNGALLSYLDSTAAPTTEADTDTQAAAKLAPNLQLLTPSAAEDKDSLTVNGATAKQYSLTGASTISSLKSIAGGIAIGGSSEFQTRQQGLAGLQSVYGLKFKSFKALDAGGSLTEAALKNNDVQVADIFTTDASIQKNGWTTLVDDKHLFGFQNVIPLAAKSLPAGAAAAVDAVQAKLTTASLMSLDAAVNGGGQDPLAAAQAWLKSNGLG</sequence>
<protein>
    <submittedName>
        <fullName evidence="3">ABC transporter substrate-binding protein</fullName>
    </submittedName>
</protein>
<gene>
    <name evidence="3" type="ORF">I2501_10485</name>
</gene>
<feature type="compositionally biased region" description="Low complexity" evidence="1">
    <location>
        <begin position="14"/>
        <end position="23"/>
    </location>
</feature>
<dbReference type="Gene3D" id="3.40.190.10">
    <property type="entry name" value="Periplasmic binding protein-like II"/>
    <property type="match status" value="1"/>
</dbReference>
<feature type="region of interest" description="Disordered" evidence="1">
    <location>
        <begin position="1"/>
        <end position="23"/>
    </location>
</feature>
<dbReference type="Pfam" id="PF04069">
    <property type="entry name" value="OpuAC"/>
    <property type="match status" value="1"/>
</dbReference>
<evidence type="ECO:0000256" key="1">
    <source>
        <dbReference type="SAM" id="MobiDB-lite"/>
    </source>
</evidence>
<reference evidence="3" key="1">
    <citation type="submission" date="2020-11" db="EMBL/GenBank/DDBJ databases">
        <title>Isolation and identification of active actinomycetes.</title>
        <authorList>
            <person name="Yu B."/>
        </authorList>
    </citation>
    <scope>NUCLEOTIDE SEQUENCE</scope>
    <source>
        <strain evidence="3">NEAU-YB345</strain>
    </source>
</reference>
<feature type="domain" description="ABC-type glycine betaine transport system substrate-binding" evidence="2">
    <location>
        <begin position="69"/>
        <end position="330"/>
    </location>
</feature>
<dbReference type="GO" id="GO:0022857">
    <property type="term" value="F:transmembrane transporter activity"/>
    <property type="evidence" value="ECO:0007669"/>
    <property type="project" value="InterPro"/>
</dbReference>
<evidence type="ECO:0000313" key="4">
    <source>
        <dbReference type="Proteomes" id="UP000657385"/>
    </source>
</evidence>
<evidence type="ECO:0000259" key="2">
    <source>
        <dbReference type="Pfam" id="PF04069"/>
    </source>
</evidence>
<evidence type="ECO:0000313" key="3">
    <source>
        <dbReference type="EMBL" id="MBF9068458.1"/>
    </source>
</evidence>
<feature type="compositionally biased region" description="Polar residues" evidence="1">
    <location>
        <begin position="1"/>
        <end position="13"/>
    </location>
</feature>
<comment type="caution">
    <text evidence="3">The sequence shown here is derived from an EMBL/GenBank/DDBJ whole genome shotgun (WGS) entry which is preliminary data.</text>
</comment>
<dbReference type="CDD" id="cd13606">
    <property type="entry name" value="PBP2_ProX_like"/>
    <property type="match status" value="1"/>
</dbReference>
<accession>A0A931B1E0</accession>
<dbReference type="Gene3D" id="3.40.190.120">
    <property type="entry name" value="Osmoprotection protein (prox), domain 2"/>
    <property type="match status" value="1"/>
</dbReference>
<dbReference type="GO" id="GO:0043190">
    <property type="term" value="C:ATP-binding cassette (ABC) transporter complex"/>
    <property type="evidence" value="ECO:0007669"/>
    <property type="project" value="InterPro"/>
</dbReference>
<dbReference type="EMBL" id="JADPRT010000003">
    <property type="protein sequence ID" value="MBF9068458.1"/>
    <property type="molecule type" value="Genomic_DNA"/>
</dbReference>
<name>A0A931B1E0_9ACTN</name>
<dbReference type="AlphaFoldDB" id="A0A931B1E0"/>
<organism evidence="3 4">
    <name type="scientific">Streptacidiphilus fuscans</name>
    <dbReference type="NCBI Taxonomy" id="2789292"/>
    <lineage>
        <taxon>Bacteria</taxon>
        <taxon>Bacillati</taxon>
        <taxon>Actinomycetota</taxon>
        <taxon>Actinomycetes</taxon>
        <taxon>Kitasatosporales</taxon>
        <taxon>Streptomycetaceae</taxon>
        <taxon>Streptacidiphilus</taxon>
    </lineage>
</organism>
<dbReference type="Proteomes" id="UP000657385">
    <property type="component" value="Unassembled WGS sequence"/>
</dbReference>
<keyword evidence="4" id="KW-1185">Reference proteome</keyword>
<proteinExistence type="predicted"/>
<dbReference type="InterPro" id="IPR007210">
    <property type="entry name" value="ABC_Gly_betaine_transp_sub-bd"/>
</dbReference>
<dbReference type="SUPFAM" id="SSF53850">
    <property type="entry name" value="Periplasmic binding protein-like II"/>
    <property type="match status" value="1"/>
</dbReference>